<comment type="caution">
    <text evidence="1">The sequence shown here is derived from an EMBL/GenBank/DDBJ whole genome shotgun (WGS) entry which is preliminary data.</text>
</comment>
<gene>
    <name evidence="1" type="ORF">DL89DRAFT_89504</name>
</gene>
<organism evidence="1 2">
    <name type="scientific">Linderina pennispora</name>
    <dbReference type="NCBI Taxonomy" id="61395"/>
    <lineage>
        <taxon>Eukaryota</taxon>
        <taxon>Fungi</taxon>
        <taxon>Fungi incertae sedis</taxon>
        <taxon>Zoopagomycota</taxon>
        <taxon>Kickxellomycotina</taxon>
        <taxon>Kickxellomycetes</taxon>
        <taxon>Kickxellales</taxon>
        <taxon>Kickxellaceae</taxon>
        <taxon>Linderina</taxon>
    </lineage>
</organism>
<sequence length="266" mass="28263">MTGPSVSVPRRPVVSAAMRYTIHRRRASLSIWRSSRLPCICAICWSSSPRETRIPPIACTSASTTGLKWVRGGDEPSICHSFSSSRNTRSELSCGSITLTSVRGSGRVGVTRYAANWASGSNSTTQAPRICCSSMPIKTPVSVRGPGTPCSSLCQSHVRISLTVTSLAASLLMNGLILRLWMPASATLSVCRTSWCSSTRRFSAPLLAHATNFKTSIARSRLLSATLSVCRSQHALRAAASALCTAMVTRDGRTAHAVACSSAVCL</sequence>
<evidence type="ECO:0000313" key="1">
    <source>
        <dbReference type="EMBL" id="ORX73179.1"/>
    </source>
</evidence>
<keyword evidence="2" id="KW-1185">Reference proteome</keyword>
<dbReference type="EMBL" id="MCFD01000002">
    <property type="protein sequence ID" value="ORX73179.1"/>
    <property type="molecule type" value="Genomic_DNA"/>
</dbReference>
<protein>
    <submittedName>
        <fullName evidence="1">Uncharacterized protein</fullName>
    </submittedName>
</protein>
<dbReference type="Proteomes" id="UP000193922">
    <property type="component" value="Unassembled WGS sequence"/>
</dbReference>
<name>A0A1Y1WI26_9FUNG</name>
<proteinExistence type="predicted"/>
<evidence type="ECO:0000313" key="2">
    <source>
        <dbReference type="Proteomes" id="UP000193922"/>
    </source>
</evidence>
<accession>A0A1Y1WI26</accession>
<dbReference type="GeneID" id="63808865"/>
<dbReference type="RefSeq" id="XP_040746519.1">
    <property type="nucleotide sequence ID" value="XM_040892217.1"/>
</dbReference>
<reference evidence="1 2" key="1">
    <citation type="submission" date="2016-07" db="EMBL/GenBank/DDBJ databases">
        <title>Pervasive Adenine N6-methylation of Active Genes in Fungi.</title>
        <authorList>
            <consortium name="DOE Joint Genome Institute"/>
            <person name="Mondo S.J."/>
            <person name="Dannebaum R.O."/>
            <person name="Kuo R.C."/>
            <person name="Labutti K."/>
            <person name="Haridas S."/>
            <person name="Kuo A."/>
            <person name="Salamov A."/>
            <person name="Ahrendt S.R."/>
            <person name="Lipzen A."/>
            <person name="Sullivan W."/>
            <person name="Andreopoulos W.B."/>
            <person name="Clum A."/>
            <person name="Lindquist E."/>
            <person name="Daum C."/>
            <person name="Ramamoorthy G.K."/>
            <person name="Gryganskyi A."/>
            <person name="Culley D."/>
            <person name="Magnuson J.K."/>
            <person name="James T.Y."/>
            <person name="O'Malley M.A."/>
            <person name="Stajich J.E."/>
            <person name="Spatafora J.W."/>
            <person name="Visel A."/>
            <person name="Grigoriev I.V."/>
        </authorList>
    </citation>
    <scope>NUCLEOTIDE SEQUENCE [LARGE SCALE GENOMIC DNA]</scope>
    <source>
        <strain evidence="1 2">ATCC 12442</strain>
    </source>
</reference>
<dbReference type="AlphaFoldDB" id="A0A1Y1WI26"/>